<proteinExistence type="predicted"/>
<accession>A0A0D8XTU3</accession>
<dbReference type="Proteomes" id="UP000053766">
    <property type="component" value="Unassembled WGS sequence"/>
</dbReference>
<sequence>MHTTVTKLQELQFLQEFFVSKVTPCVGKNVTTYLRSEGTVLMEFPSHIISDVTLSACADICTSQKNGYLCSSFMYDSHSRECSLYAEAVQPIGQSVLSKTNKSIDFFQKICVEAISSCSSLMDRFLRVINACVFSFQGESLCSSPYSFERFPQSLLIGYAMKV</sequence>
<dbReference type="OrthoDB" id="5775605at2759"/>
<dbReference type="STRING" id="29172.A0A0D8XTU3"/>
<organism evidence="2 3">
    <name type="scientific">Dictyocaulus viviparus</name>
    <name type="common">Bovine lungworm</name>
    <dbReference type="NCBI Taxonomy" id="29172"/>
    <lineage>
        <taxon>Eukaryota</taxon>
        <taxon>Metazoa</taxon>
        <taxon>Ecdysozoa</taxon>
        <taxon>Nematoda</taxon>
        <taxon>Chromadorea</taxon>
        <taxon>Rhabditida</taxon>
        <taxon>Rhabditina</taxon>
        <taxon>Rhabditomorpha</taxon>
        <taxon>Strongyloidea</taxon>
        <taxon>Metastrongylidae</taxon>
        <taxon>Dictyocaulus</taxon>
    </lineage>
</organism>
<evidence type="ECO:0000313" key="3">
    <source>
        <dbReference type="Proteomes" id="UP000053766"/>
    </source>
</evidence>
<dbReference type="SMART" id="SM00473">
    <property type="entry name" value="PAN_AP"/>
    <property type="match status" value="1"/>
</dbReference>
<dbReference type="InterPro" id="IPR052774">
    <property type="entry name" value="Celegans_DevNeuronal_Protein"/>
</dbReference>
<dbReference type="Pfam" id="PF00024">
    <property type="entry name" value="PAN_1"/>
    <property type="match status" value="1"/>
</dbReference>
<dbReference type="AlphaFoldDB" id="A0A0D8XTU3"/>
<dbReference type="PANTHER" id="PTHR47327:SF18">
    <property type="entry name" value="PAN DOMAIN PROTEIN"/>
    <property type="match status" value="1"/>
</dbReference>
<dbReference type="EMBL" id="KN716387">
    <property type="protein sequence ID" value="KJH45786.1"/>
    <property type="molecule type" value="Genomic_DNA"/>
</dbReference>
<dbReference type="GO" id="GO:0009653">
    <property type="term" value="P:anatomical structure morphogenesis"/>
    <property type="evidence" value="ECO:0007669"/>
    <property type="project" value="TreeGrafter"/>
</dbReference>
<reference evidence="3" key="2">
    <citation type="journal article" date="2016" name="Sci. Rep.">
        <title>Dictyocaulus viviparus genome, variome and transcriptome elucidate lungworm biology and support future intervention.</title>
        <authorList>
            <person name="McNulty S.N."/>
            <person name="Strube C."/>
            <person name="Rosa B.A."/>
            <person name="Martin J.C."/>
            <person name="Tyagi R."/>
            <person name="Choi Y.J."/>
            <person name="Wang Q."/>
            <person name="Hallsworth Pepin K."/>
            <person name="Zhang X."/>
            <person name="Ozersky P."/>
            <person name="Wilson R.K."/>
            <person name="Sternberg P.W."/>
            <person name="Gasser R.B."/>
            <person name="Mitreva M."/>
        </authorList>
    </citation>
    <scope>NUCLEOTIDE SEQUENCE [LARGE SCALE GENOMIC DNA]</scope>
    <source>
        <strain evidence="3">HannoverDv2000</strain>
    </source>
</reference>
<evidence type="ECO:0000313" key="2">
    <source>
        <dbReference type="EMBL" id="KJH45786.1"/>
    </source>
</evidence>
<gene>
    <name evidence="2" type="ORF">DICVIV_08182</name>
</gene>
<reference evidence="2 3" key="1">
    <citation type="submission" date="2013-11" db="EMBL/GenBank/DDBJ databases">
        <title>Draft genome of the bovine lungworm Dictyocaulus viviparus.</title>
        <authorList>
            <person name="Mitreva M."/>
        </authorList>
    </citation>
    <scope>NUCLEOTIDE SEQUENCE [LARGE SCALE GENOMIC DNA]</scope>
    <source>
        <strain evidence="2 3">HannoverDv2000</strain>
    </source>
</reference>
<dbReference type="InterPro" id="IPR003609">
    <property type="entry name" value="Pan_app"/>
</dbReference>
<feature type="domain" description="Apple" evidence="1">
    <location>
        <begin position="25"/>
        <end position="111"/>
    </location>
</feature>
<evidence type="ECO:0000259" key="1">
    <source>
        <dbReference type="PROSITE" id="PS50948"/>
    </source>
</evidence>
<keyword evidence="3" id="KW-1185">Reference proteome</keyword>
<protein>
    <submittedName>
        <fullName evidence="2">PAN domain protein</fullName>
    </submittedName>
</protein>
<dbReference type="Gene3D" id="3.50.4.10">
    <property type="entry name" value="Hepatocyte Growth Factor"/>
    <property type="match status" value="1"/>
</dbReference>
<dbReference type="PROSITE" id="PS50948">
    <property type="entry name" value="PAN"/>
    <property type="match status" value="1"/>
</dbReference>
<dbReference type="PANTHER" id="PTHR47327">
    <property type="entry name" value="FI18240P1-RELATED"/>
    <property type="match status" value="1"/>
</dbReference>
<dbReference type="SUPFAM" id="SSF57414">
    <property type="entry name" value="Hairpin loop containing domain-like"/>
    <property type="match status" value="1"/>
</dbReference>
<name>A0A0D8XTU3_DICVI</name>